<dbReference type="GO" id="GO:0046872">
    <property type="term" value="F:metal ion binding"/>
    <property type="evidence" value="ECO:0007669"/>
    <property type="project" value="UniProtKB-KW"/>
</dbReference>
<dbReference type="PANTHER" id="PTHR12001:SF86">
    <property type="entry name" value="GERANYLGERANYL DIPHOSPHATE SYNTHASE"/>
    <property type="match status" value="1"/>
</dbReference>
<sequence length="339" mass="35912">MTLSQIHGRTAGRVLAEARALTEPVHRSVIDQLPTEIRHVAGYHSGWWNEDGQTCTATGKSIRPALAVTCALAAGADRPDGVRAGVCAELVHDFSLLHDDVMDGDLTRRHRSTSWALFGIGRAILVGDVLLTLAAEQAGALPGGALRVVTDTALELCAGQWSDLAFEERGQVTVEECLRMAEGKTGALLGAACQLGALAGGATPGQAEHYQAFGRNLGIAFQLVDDLLGIWGDPQITGKPAGADLAARKKSLPVVAALASDTEAGQHLAFVYGRQDPYDDQWVAHVADLVEKAGGRTWAQEEAERRLGTAFARLADASPSREGEADLRLLAGLITHRDH</sequence>
<name>A0AAU2K172_9ACTN</name>
<evidence type="ECO:0000256" key="2">
    <source>
        <dbReference type="ARBA" id="ARBA00022842"/>
    </source>
</evidence>
<dbReference type="Pfam" id="PF00348">
    <property type="entry name" value="polyprenyl_synt"/>
    <property type="match status" value="1"/>
</dbReference>
<proteinExistence type="inferred from homology"/>
<organism evidence="4">
    <name type="scientific">Streptomyces sp. NBC_00049</name>
    <dbReference type="NCBI Taxonomy" id="2903617"/>
    <lineage>
        <taxon>Bacteria</taxon>
        <taxon>Bacillati</taxon>
        <taxon>Actinomycetota</taxon>
        <taxon>Actinomycetes</taxon>
        <taxon>Kitasatosporales</taxon>
        <taxon>Streptomycetaceae</taxon>
        <taxon>Streptomyces</taxon>
    </lineage>
</organism>
<dbReference type="InterPro" id="IPR008949">
    <property type="entry name" value="Isoprenoid_synthase_dom_sf"/>
</dbReference>
<dbReference type="InterPro" id="IPR033749">
    <property type="entry name" value="Polyprenyl_synt_CS"/>
</dbReference>
<keyword evidence="2" id="KW-0460">Magnesium</keyword>
<dbReference type="InterPro" id="IPR000092">
    <property type="entry name" value="Polyprenyl_synt"/>
</dbReference>
<reference evidence="4" key="1">
    <citation type="submission" date="2022-10" db="EMBL/GenBank/DDBJ databases">
        <title>The complete genomes of actinobacterial strains from the NBC collection.</title>
        <authorList>
            <person name="Joergensen T.S."/>
            <person name="Alvarez Arevalo M."/>
            <person name="Sterndorff E.B."/>
            <person name="Faurdal D."/>
            <person name="Vuksanovic O."/>
            <person name="Mourched A.-S."/>
            <person name="Charusanti P."/>
            <person name="Shaw S."/>
            <person name="Blin K."/>
            <person name="Weber T."/>
        </authorList>
    </citation>
    <scope>NUCLEOTIDE SEQUENCE</scope>
    <source>
        <strain evidence="4">NBC_00049</strain>
    </source>
</reference>
<keyword evidence="1" id="KW-0479">Metal-binding</keyword>
<dbReference type="PROSITE" id="PS00723">
    <property type="entry name" value="POLYPRENYL_SYNTHASE_1"/>
    <property type="match status" value="1"/>
</dbReference>
<evidence type="ECO:0000256" key="3">
    <source>
        <dbReference type="RuleBase" id="RU004466"/>
    </source>
</evidence>
<dbReference type="CDD" id="cd00685">
    <property type="entry name" value="Trans_IPPS_HT"/>
    <property type="match status" value="1"/>
</dbReference>
<dbReference type="AlphaFoldDB" id="A0AAU2K172"/>
<keyword evidence="3" id="KW-0808">Transferase</keyword>
<accession>A0AAU2K172</accession>
<evidence type="ECO:0000313" key="4">
    <source>
        <dbReference type="EMBL" id="WTU77448.1"/>
    </source>
</evidence>
<dbReference type="EMBL" id="CP108264">
    <property type="protein sequence ID" value="WTU77448.1"/>
    <property type="molecule type" value="Genomic_DNA"/>
</dbReference>
<comment type="similarity">
    <text evidence="3">Belongs to the FPP/GGPP synthase family.</text>
</comment>
<dbReference type="SUPFAM" id="SSF48576">
    <property type="entry name" value="Terpenoid synthases"/>
    <property type="match status" value="1"/>
</dbReference>
<evidence type="ECO:0000256" key="1">
    <source>
        <dbReference type="ARBA" id="ARBA00022723"/>
    </source>
</evidence>
<dbReference type="SFLD" id="SFLDS00005">
    <property type="entry name" value="Isoprenoid_Synthase_Type_I"/>
    <property type="match status" value="1"/>
</dbReference>
<dbReference type="PANTHER" id="PTHR12001">
    <property type="entry name" value="GERANYLGERANYL PYROPHOSPHATE SYNTHASE"/>
    <property type="match status" value="1"/>
</dbReference>
<dbReference type="GO" id="GO:0004659">
    <property type="term" value="F:prenyltransferase activity"/>
    <property type="evidence" value="ECO:0007669"/>
    <property type="project" value="InterPro"/>
</dbReference>
<dbReference type="Gene3D" id="1.10.600.10">
    <property type="entry name" value="Farnesyl Diphosphate Synthase"/>
    <property type="match status" value="1"/>
</dbReference>
<dbReference type="GO" id="GO:0008299">
    <property type="term" value="P:isoprenoid biosynthetic process"/>
    <property type="evidence" value="ECO:0007669"/>
    <property type="project" value="InterPro"/>
</dbReference>
<protein>
    <submittedName>
        <fullName evidence="4">Polyprenyl synthetase family protein</fullName>
    </submittedName>
</protein>
<dbReference type="PROSITE" id="PS00444">
    <property type="entry name" value="POLYPRENYL_SYNTHASE_2"/>
    <property type="match status" value="1"/>
</dbReference>
<gene>
    <name evidence="4" type="ORF">OG327_31270</name>
</gene>